<dbReference type="GO" id="GO:0004672">
    <property type="term" value="F:protein kinase activity"/>
    <property type="evidence" value="ECO:0007669"/>
    <property type="project" value="InterPro"/>
</dbReference>
<keyword evidence="2" id="KW-0472">Membrane</keyword>
<keyword evidence="2" id="KW-0812">Transmembrane</keyword>
<feature type="region of interest" description="Disordered" evidence="1">
    <location>
        <begin position="427"/>
        <end position="448"/>
    </location>
</feature>
<dbReference type="PROSITE" id="PS50011">
    <property type="entry name" value="PROTEIN_KINASE_DOM"/>
    <property type="match status" value="1"/>
</dbReference>
<evidence type="ECO:0000313" key="4">
    <source>
        <dbReference type="EMBL" id="SEF69775.1"/>
    </source>
</evidence>
<name>A0A1H5U3V5_XYLRU</name>
<evidence type="ECO:0000259" key="3">
    <source>
        <dbReference type="PROSITE" id="PS50011"/>
    </source>
</evidence>
<evidence type="ECO:0000256" key="1">
    <source>
        <dbReference type="SAM" id="MobiDB-lite"/>
    </source>
</evidence>
<evidence type="ECO:0000313" key="5">
    <source>
        <dbReference type="Proteomes" id="UP000236735"/>
    </source>
</evidence>
<feature type="transmembrane region" description="Helical" evidence="2">
    <location>
        <begin position="254"/>
        <end position="274"/>
    </location>
</feature>
<dbReference type="AlphaFoldDB" id="A0A1H5U3V5"/>
<dbReference type="Gene3D" id="1.10.510.10">
    <property type="entry name" value="Transferase(Phosphotransferase) domain 1"/>
    <property type="match status" value="1"/>
</dbReference>
<dbReference type="InterPro" id="IPR011009">
    <property type="entry name" value="Kinase-like_dom_sf"/>
</dbReference>
<keyword evidence="2" id="KW-1133">Transmembrane helix</keyword>
<sequence>MPNKLRYVMNFEELLETRDARKTTKVRLPYGYFYKRLIDGKYSNFVEFHDEVADHVAFSSCVRREAEEMSKLDDRRQLKFTPNEGGDGVYAIAVEVGHYLTFEQLLNENPAIVARKNFISSTISDLVDLTTQLNDKNIFHVCFAPSNVLVRKSGANVRLLCHGSYYMKLEQDVLYDGVEDFVAPEVFAEGTVDARTDVYSLGKFVAWLYQSGGIPFELKGVLAKATAQSPDDRYASVKDFHQALLARQSMRRTGLVGVAALLIALLAVGCYFYLLPTPEVIEYVKPVDEPIPDDMVDDESLLLDIGADADSATIAAAVQQQAYLNDSLSVDERKMREYQAKAEQIFRKQFTRAADQILSKIYNNEKMNLTEKDFLARSRAMTEELAKKEAELAKEANLGNDRSQRIASEIIDQLTSKKMKELDPDYMGIHKKPSDDDKTINTTVKNKK</sequence>
<dbReference type="GO" id="GO:0005524">
    <property type="term" value="F:ATP binding"/>
    <property type="evidence" value="ECO:0007669"/>
    <property type="project" value="InterPro"/>
</dbReference>
<protein>
    <recommendedName>
        <fullName evidence="3">Protein kinase domain-containing protein</fullName>
    </recommendedName>
</protein>
<evidence type="ECO:0000256" key="2">
    <source>
        <dbReference type="SAM" id="Phobius"/>
    </source>
</evidence>
<accession>A0A1H5U3V5</accession>
<organism evidence="4 5">
    <name type="scientific">Xylanibacter ruminicola</name>
    <name type="common">Prevotella ruminicola</name>
    <dbReference type="NCBI Taxonomy" id="839"/>
    <lineage>
        <taxon>Bacteria</taxon>
        <taxon>Pseudomonadati</taxon>
        <taxon>Bacteroidota</taxon>
        <taxon>Bacteroidia</taxon>
        <taxon>Bacteroidales</taxon>
        <taxon>Prevotellaceae</taxon>
        <taxon>Xylanibacter</taxon>
    </lineage>
</organism>
<feature type="domain" description="Protein kinase" evidence="3">
    <location>
        <begin position="1"/>
        <end position="266"/>
    </location>
</feature>
<proteinExistence type="predicted"/>
<gene>
    <name evidence="4" type="ORF">SAMN05216354_1229</name>
</gene>
<dbReference type="InterPro" id="IPR000719">
    <property type="entry name" value="Prot_kinase_dom"/>
</dbReference>
<dbReference type="SUPFAM" id="SSF56112">
    <property type="entry name" value="Protein kinase-like (PK-like)"/>
    <property type="match status" value="1"/>
</dbReference>
<dbReference type="EMBL" id="FNUV01000003">
    <property type="protein sequence ID" value="SEF69775.1"/>
    <property type="molecule type" value="Genomic_DNA"/>
</dbReference>
<dbReference type="Proteomes" id="UP000236735">
    <property type="component" value="Unassembled WGS sequence"/>
</dbReference>
<reference evidence="4 5" key="1">
    <citation type="submission" date="2016-10" db="EMBL/GenBank/DDBJ databases">
        <authorList>
            <person name="de Groot N.N."/>
        </authorList>
    </citation>
    <scope>NUCLEOTIDE SEQUENCE [LARGE SCALE GENOMIC DNA]</scope>
    <source>
        <strain evidence="4 5">AR32</strain>
    </source>
</reference>